<name>A0A1V4SPJ1_RUMHU</name>
<dbReference type="InterPro" id="IPR015867">
    <property type="entry name" value="N-reg_PII/ATP_PRibTrfase_C"/>
</dbReference>
<dbReference type="EMBL" id="MZGX01000002">
    <property type="protein sequence ID" value="OPX45818.1"/>
    <property type="molecule type" value="Genomic_DNA"/>
</dbReference>
<dbReference type="Proteomes" id="UP000191554">
    <property type="component" value="Unassembled WGS sequence"/>
</dbReference>
<dbReference type="InterPro" id="IPR010375">
    <property type="entry name" value="CdAMP_rec"/>
</dbReference>
<gene>
    <name evidence="1" type="ORF">CLHUN_02910</name>
</gene>
<evidence type="ECO:0000313" key="2">
    <source>
        <dbReference type="Proteomes" id="UP000191554"/>
    </source>
</evidence>
<protein>
    <recommendedName>
        <fullName evidence="3">Cyclic di-AMP receptor A</fullName>
    </recommendedName>
</protein>
<proteinExistence type="predicted"/>
<dbReference type="Gene3D" id="3.30.70.120">
    <property type="match status" value="1"/>
</dbReference>
<dbReference type="PANTHER" id="PTHR38456:SF1">
    <property type="entry name" value="CYCLIC DI-AMP RECEPTOR A"/>
    <property type="match status" value="1"/>
</dbReference>
<dbReference type="InterPro" id="IPR011322">
    <property type="entry name" value="N-reg_PII-like_a/b"/>
</dbReference>
<sequence>MKLVFAIVHDEDGSKVMEELNKNGFGVTKMCSSGGFLKAGNTTLLVGVDEEKLDEVIAIIEKKSKSRKQVINTPATPGGMNGMNGMYMPYPVEVTVGGATIFVVDVEKFHKV</sequence>
<reference evidence="1 2" key="1">
    <citation type="submission" date="2017-03" db="EMBL/GenBank/DDBJ databases">
        <title>Genome sequence of Clostridium hungatei DSM 14427.</title>
        <authorList>
            <person name="Poehlein A."/>
            <person name="Daniel R."/>
        </authorList>
    </citation>
    <scope>NUCLEOTIDE SEQUENCE [LARGE SCALE GENOMIC DNA]</scope>
    <source>
        <strain evidence="1 2">DSM 14427</strain>
    </source>
</reference>
<dbReference type="OrthoDB" id="9794275at2"/>
<dbReference type="STRING" id="48256.CLHUN_02910"/>
<evidence type="ECO:0008006" key="3">
    <source>
        <dbReference type="Google" id="ProtNLM"/>
    </source>
</evidence>
<accession>A0A1V4SPJ1</accession>
<dbReference type="Pfam" id="PF06153">
    <property type="entry name" value="CdAMP_rec"/>
    <property type="match status" value="1"/>
</dbReference>
<dbReference type="PANTHER" id="PTHR38456">
    <property type="entry name" value="CYCLIC DI-AMP RECEPTOR A"/>
    <property type="match status" value="1"/>
</dbReference>
<keyword evidence="2" id="KW-1185">Reference proteome</keyword>
<evidence type="ECO:0000313" key="1">
    <source>
        <dbReference type="EMBL" id="OPX45818.1"/>
    </source>
</evidence>
<dbReference type="AlphaFoldDB" id="A0A1V4SPJ1"/>
<organism evidence="1 2">
    <name type="scientific">Ruminiclostridium hungatei</name>
    <name type="common">Clostridium hungatei</name>
    <dbReference type="NCBI Taxonomy" id="48256"/>
    <lineage>
        <taxon>Bacteria</taxon>
        <taxon>Bacillati</taxon>
        <taxon>Bacillota</taxon>
        <taxon>Clostridia</taxon>
        <taxon>Eubacteriales</taxon>
        <taxon>Oscillospiraceae</taxon>
        <taxon>Ruminiclostridium</taxon>
    </lineage>
</organism>
<dbReference type="SUPFAM" id="SSF54913">
    <property type="entry name" value="GlnB-like"/>
    <property type="match status" value="1"/>
</dbReference>
<dbReference type="RefSeq" id="WP_080062793.1">
    <property type="nucleotide sequence ID" value="NZ_MZGX01000002.1"/>
</dbReference>
<comment type="caution">
    <text evidence="1">The sequence shown here is derived from an EMBL/GenBank/DDBJ whole genome shotgun (WGS) entry which is preliminary data.</text>
</comment>